<dbReference type="Gene3D" id="1.10.30.10">
    <property type="entry name" value="High mobility group box domain"/>
    <property type="match status" value="1"/>
</dbReference>
<feature type="compositionally biased region" description="Low complexity" evidence="6">
    <location>
        <begin position="373"/>
        <end position="392"/>
    </location>
</feature>
<dbReference type="GO" id="GO:0001228">
    <property type="term" value="F:DNA-binding transcription activator activity, RNA polymerase II-specific"/>
    <property type="evidence" value="ECO:0007669"/>
    <property type="project" value="TreeGrafter"/>
</dbReference>
<evidence type="ECO:0000256" key="2">
    <source>
        <dbReference type="ARBA" id="ARBA00023125"/>
    </source>
</evidence>
<evidence type="ECO:0000256" key="1">
    <source>
        <dbReference type="ARBA" id="ARBA00023015"/>
    </source>
</evidence>
<feature type="compositionally biased region" description="Low complexity" evidence="6">
    <location>
        <begin position="247"/>
        <end position="260"/>
    </location>
</feature>
<dbReference type="AlphaFoldDB" id="A0A0P4Y9R5"/>
<sequence length="615" mass="68168">MEEFGAASIAHYNNIQQHHSASLNNNSMQTGFEFNSPPLPPSPSSSAAMSGGNYLGQSRLAVYYNNRPVNQQQQQQSHFNGYAMGGRNHVQQPQHHPNPQQLQLHHHQQGPAGYLGQHHQMMGQDQMCWNQTAGLMMPNVTAVKGGSGNISSKQAAANEKKAREQRVRRPMNAFMVWAKVERKRLADENPDLHNADLSKMLGKKWKGLTPQDRRPYVEEAERLRVIHLQEHPNYKYRPRRRKQVKRGGTATATPAVTTGGKKSVEVELNSVVDRPSSTTAKMPHDVCYGRQPVSSGSHTFQPHRDLCNGGLQTPDSSPQGSPEPYMVISKIDAKGHSKSNTIHPSNCLGSLPTPEMSPMEQDELQHPEELQRQHQLQQHQRQQQQQSQQQQQNGAVFQLVHKFSSASAFLRSVSHPYRPTVMGGGVQPQQQQPENSGGSHPYVGQFFNSNQTNQAAGGSFYNPAQSYMTNNGYTNEACSDYNRDYHRCENGPNNNQGGMGEHYLPSVMPEEFIDGDIDRSEFDKYLSGYGANHATSVNCSFYGGVGNVGMGHVSNSVHDGQSTSEQFDGQKENGTGLHSNDYILMKSEPIYETIPAAGSSLSSALADVRSLYYDC</sequence>
<evidence type="ECO:0000313" key="8">
    <source>
        <dbReference type="EMBL" id="JAI92719.1"/>
    </source>
</evidence>
<dbReference type="CDD" id="cd22032">
    <property type="entry name" value="HMG-box_SoxF"/>
    <property type="match status" value="1"/>
</dbReference>
<evidence type="ECO:0000256" key="5">
    <source>
        <dbReference type="PROSITE-ProRule" id="PRU00267"/>
    </source>
</evidence>
<keyword evidence="3" id="KW-0804">Transcription</keyword>
<dbReference type="SMART" id="SM00398">
    <property type="entry name" value="HMG"/>
    <property type="match status" value="1"/>
</dbReference>
<dbReference type="EMBL" id="GDIP01211817">
    <property type="protein sequence ID" value="JAJ11585.1"/>
    <property type="molecule type" value="Transcribed_RNA"/>
</dbReference>
<feature type="DNA-binding region" description="HMG box" evidence="5">
    <location>
        <begin position="167"/>
        <end position="235"/>
    </location>
</feature>
<reference evidence="8" key="2">
    <citation type="submission" date="2015-10" db="EMBL/GenBank/DDBJ databases">
        <authorList>
            <person name="Gilbert D.G."/>
        </authorList>
    </citation>
    <scope>NUCLEOTIDE SEQUENCE</scope>
</reference>
<dbReference type="PANTHER" id="PTHR10270:SF317">
    <property type="entry name" value="TRANSCRIPTION FACTOR SOX-15-RELATED"/>
    <property type="match status" value="1"/>
</dbReference>
<accession>A0A0P4Y9R5</accession>
<dbReference type="FunFam" id="1.10.30.10:FF:000008">
    <property type="entry name" value="transcription factor SOX-7"/>
    <property type="match status" value="1"/>
</dbReference>
<dbReference type="EMBL" id="GDIP01230682">
    <property type="protein sequence ID" value="JAI92719.1"/>
    <property type="molecule type" value="Transcribed_RNA"/>
</dbReference>
<feature type="region of interest" description="Disordered" evidence="6">
    <location>
        <begin position="275"/>
        <end position="393"/>
    </location>
</feature>
<name>A0A0P4Y9R5_9CRUS</name>
<dbReference type="PROSITE" id="PS50118">
    <property type="entry name" value="HMG_BOX_2"/>
    <property type="match status" value="1"/>
</dbReference>
<evidence type="ECO:0000256" key="3">
    <source>
        <dbReference type="ARBA" id="ARBA00023163"/>
    </source>
</evidence>
<feature type="region of interest" description="Disordered" evidence="6">
    <location>
        <begin position="147"/>
        <end position="166"/>
    </location>
</feature>
<proteinExistence type="predicted"/>
<dbReference type="InterPro" id="IPR050140">
    <property type="entry name" value="SRY-related_HMG-box_TF-like"/>
</dbReference>
<keyword evidence="1" id="KW-0805">Transcription regulation</keyword>
<feature type="region of interest" description="Disordered" evidence="6">
    <location>
        <begin position="83"/>
        <end position="116"/>
    </location>
</feature>
<feature type="region of interest" description="Disordered" evidence="6">
    <location>
        <begin position="239"/>
        <end position="261"/>
    </location>
</feature>
<dbReference type="Pfam" id="PF00505">
    <property type="entry name" value="HMG_box"/>
    <property type="match status" value="1"/>
</dbReference>
<feature type="compositionally biased region" description="Low complexity" evidence="6">
    <location>
        <begin position="88"/>
        <end position="103"/>
    </location>
</feature>
<dbReference type="GO" id="GO:0005634">
    <property type="term" value="C:nucleus"/>
    <property type="evidence" value="ECO:0007669"/>
    <property type="project" value="UniProtKB-UniRule"/>
</dbReference>
<dbReference type="SUPFAM" id="SSF47095">
    <property type="entry name" value="HMG-box"/>
    <property type="match status" value="1"/>
</dbReference>
<feature type="compositionally biased region" description="Basic and acidic residues" evidence="6">
    <location>
        <begin position="363"/>
        <end position="372"/>
    </location>
</feature>
<keyword evidence="4 5" id="KW-0539">Nucleus</keyword>
<dbReference type="PANTHER" id="PTHR10270">
    <property type="entry name" value="SOX TRANSCRIPTION FACTOR"/>
    <property type="match status" value="1"/>
</dbReference>
<dbReference type="OrthoDB" id="6247875at2759"/>
<dbReference type="GO" id="GO:0030154">
    <property type="term" value="P:cell differentiation"/>
    <property type="evidence" value="ECO:0007669"/>
    <property type="project" value="TreeGrafter"/>
</dbReference>
<evidence type="ECO:0000259" key="7">
    <source>
        <dbReference type="PROSITE" id="PS50118"/>
    </source>
</evidence>
<feature type="region of interest" description="Disordered" evidence="6">
    <location>
        <begin position="25"/>
        <end position="50"/>
    </location>
</feature>
<dbReference type="GO" id="GO:0000978">
    <property type="term" value="F:RNA polymerase II cis-regulatory region sequence-specific DNA binding"/>
    <property type="evidence" value="ECO:0007669"/>
    <property type="project" value="TreeGrafter"/>
</dbReference>
<dbReference type="InterPro" id="IPR036910">
    <property type="entry name" value="HMG_box_dom_sf"/>
</dbReference>
<protein>
    <submittedName>
        <fullName evidence="8">Transcription factor Sox-7</fullName>
    </submittedName>
</protein>
<feature type="domain" description="HMG box" evidence="7">
    <location>
        <begin position="167"/>
        <end position="235"/>
    </location>
</feature>
<feature type="region of interest" description="Disordered" evidence="6">
    <location>
        <begin position="420"/>
        <end position="439"/>
    </location>
</feature>
<feature type="compositionally biased region" description="Polar residues" evidence="6">
    <location>
        <begin position="338"/>
        <end position="348"/>
    </location>
</feature>
<evidence type="ECO:0000256" key="6">
    <source>
        <dbReference type="SAM" id="MobiDB-lite"/>
    </source>
</evidence>
<dbReference type="InterPro" id="IPR009071">
    <property type="entry name" value="HMG_box_dom"/>
</dbReference>
<evidence type="ECO:0000256" key="4">
    <source>
        <dbReference type="ARBA" id="ARBA00023242"/>
    </source>
</evidence>
<feature type="compositionally biased region" description="Polar residues" evidence="6">
    <location>
        <begin position="310"/>
        <end position="320"/>
    </location>
</feature>
<keyword evidence="2 5" id="KW-0238">DNA-binding</keyword>
<organism evidence="8">
    <name type="scientific">Daphnia magna</name>
    <dbReference type="NCBI Taxonomy" id="35525"/>
    <lineage>
        <taxon>Eukaryota</taxon>
        <taxon>Metazoa</taxon>
        <taxon>Ecdysozoa</taxon>
        <taxon>Arthropoda</taxon>
        <taxon>Crustacea</taxon>
        <taxon>Branchiopoda</taxon>
        <taxon>Diplostraca</taxon>
        <taxon>Cladocera</taxon>
        <taxon>Anomopoda</taxon>
        <taxon>Daphniidae</taxon>
        <taxon>Daphnia</taxon>
    </lineage>
</organism>
<reference evidence="8" key="1">
    <citation type="submission" date="2015-10" db="EMBL/GenBank/DDBJ databases">
        <title>Daphnia magna gene sets from two clonal populations assembled and annotated with EvidentialGene.</title>
        <authorList>
            <person name="Gilbert D."/>
            <person name="Podicheti R."/>
            <person name="Orsini L."/>
            <person name="Colbourne J."/>
            <person name="Pfrender M."/>
        </authorList>
    </citation>
    <scope>NUCLEOTIDE SEQUENCE</scope>
</reference>